<keyword evidence="3 6" id="KW-0175">Coiled coil</keyword>
<dbReference type="GeneID" id="61110476"/>
<dbReference type="EMBL" id="AZSI01000020">
    <property type="protein sequence ID" value="KEY62859.1"/>
    <property type="molecule type" value="Genomic_DNA"/>
</dbReference>
<comment type="function">
    <text evidence="6">Negative regulator of FtsZ ring formation; modulates the frequency and position of FtsZ ring formation. Inhibits FtsZ ring formation at polar sites. Interacts either with FtsZ or with one of its binding partners to promote depolymerization.</text>
</comment>
<keyword evidence="6" id="KW-0132">Cell division</keyword>
<evidence type="ECO:0000313" key="8">
    <source>
        <dbReference type="EMBL" id="KEY62859.1"/>
    </source>
</evidence>
<dbReference type="PATRIC" id="fig|1415168.3.peg.987"/>
<evidence type="ECO:0000256" key="6">
    <source>
        <dbReference type="HAMAP-Rule" id="MF_00728"/>
    </source>
</evidence>
<dbReference type="Proteomes" id="UP000028401">
    <property type="component" value="Unassembled WGS sequence"/>
</dbReference>
<evidence type="ECO:0000256" key="1">
    <source>
        <dbReference type="ARBA" id="ARBA00022692"/>
    </source>
</evidence>
<keyword evidence="2 6" id="KW-1133">Transmembrane helix</keyword>
<dbReference type="SMR" id="A0A084AC30"/>
<organism evidence="8 9">
    <name type="scientific">Lactococcus cremoris subsp. cremoris GE214</name>
    <dbReference type="NCBI Taxonomy" id="1415168"/>
    <lineage>
        <taxon>Bacteria</taxon>
        <taxon>Bacillati</taxon>
        <taxon>Bacillota</taxon>
        <taxon>Bacilli</taxon>
        <taxon>Lactobacillales</taxon>
        <taxon>Streptococcaceae</taxon>
        <taxon>Lactococcus</taxon>
        <taxon>Lactococcus cremoris subsp. cremoris</taxon>
    </lineage>
</organism>
<accession>A0A084AC30</accession>
<dbReference type="GO" id="GO:0005886">
    <property type="term" value="C:plasma membrane"/>
    <property type="evidence" value="ECO:0007669"/>
    <property type="project" value="UniProtKB-SubCell"/>
</dbReference>
<proteinExistence type="inferred from homology"/>
<keyword evidence="1 6" id="KW-0812">Transmembrane</keyword>
<feature type="coiled-coil region" evidence="6">
    <location>
        <begin position="255"/>
        <end position="301"/>
    </location>
</feature>
<feature type="topological domain" description="Cytoplasmic" evidence="6">
    <location>
        <begin position="27"/>
        <end position="576"/>
    </location>
</feature>
<evidence type="ECO:0000256" key="4">
    <source>
        <dbReference type="ARBA" id="ARBA00023136"/>
    </source>
</evidence>
<dbReference type="NCBIfam" id="NF003410">
    <property type="entry name" value="PRK04778.1-4"/>
    <property type="match status" value="1"/>
</dbReference>
<comment type="caution">
    <text evidence="8">The sequence shown here is derived from an EMBL/GenBank/DDBJ whole genome shotgun (WGS) entry which is preliminary data.</text>
</comment>
<dbReference type="AlphaFoldDB" id="A0A084AC30"/>
<comment type="subcellular location">
    <subcellularLocation>
        <location evidence="6">Cell membrane</location>
        <topology evidence="6">Single-pass membrane protein</topology>
    </subcellularLocation>
    <text evidence="6">Colocalized with FtsZ to the nascent septal site.</text>
</comment>
<keyword evidence="6" id="KW-0131">Cell cycle</keyword>
<gene>
    <name evidence="6" type="primary">ezrA</name>
    <name evidence="8" type="ORF">U725_00922</name>
</gene>
<dbReference type="GO" id="GO:0000921">
    <property type="term" value="P:septin ring assembly"/>
    <property type="evidence" value="ECO:0007669"/>
    <property type="project" value="InterPro"/>
</dbReference>
<dbReference type="HAMAP" id="MF_00728">
    <property type="entry name" value="EzrA"/>
    <property type="match status" value="1"/>
</dbReference>
<keyword evidence="5 6" id="KW-0717">Septation</keyword>
<evidence type="ECO:0000256" key="3">
    <source>
        <dbReference type="ARBA" id="ARBA00023054"/>
    </source>
</evidence>
<protein>
    <recommendedName>
        <fullName evidence="6">Septation ring formation regulator EzrA</fullName>
    </recommendedName>
</protein>
<dbReference type="GO" id="GO:0000917">
    <property type="term" value="P:division septum assembly"/>
    <property type="evidence" value="ECO:0007669"/>
    <property type="project" value="UniProtKB-KW"/>
</dbReference>
<dbReference type="Pfam" id="PF06160">
    <property type="entry name" value="EzrA"/>
    <property type="match status" value="1"/>
</dbReference>
<evidence type="ECO:0000256" key="5">
    <source>
        <dbReference type="ARBA" id="ARBA00023210"/>
    </source>
</evidence>
<name>A0A084AC30_LACLC</name>
<keyword evidence="4 6" id="KW-0472">Membrane</keyword>
<reference evidence="8 9" key="1">
    <citation type="submission" date="2014-06" db="EMBL/GenBank/DDBJ databases">
        <title>Draft genome sequence of the putrescine producing strain Lactococcus lactis subsp cremoris GE214.</title>
        <authorList>
            <person name="Ladero V."/>
            <person name="Linares D.M."/>
            <person name="del Rio B."/>
            <person name="Mayo B."/>
            <person name="Martin M.C."/>
            <person name="Fernandez M."/>
            <person name="Alvarez M.A."/>
        </authorList>
    </citation>
    <scope>NUCLEOTIDE SEQUENCE [LARGE SCALE GENOMIC DNA]</scope>
    <source>
        <strain evidence="8 9">GE214</strain>
    </source>
</reference>
<dbReference type="InterPro" id="IPR010379">
    <property type="entry name" value="EzrA"/>
</dbReference>
<evidence type="ECO:0000313" key="9">
    <source>
        <dbReference type="Proteomes" id="UP000028401"/>
    </source>
</evidence>
<dbReference type="GO" id="GO:0005940">
    <property type="term" value="C:septin ring"/>
    <property type="evidence" value="ECO:0007669"/>
    <property type="project" value="InterPro"/>
</dbReference>
<dbReference type="RefSeq" id="WP_011836066.1">
    <property type="nucleotide sequence ID" value="NZ_AZSI01000020.1"/>
</dbReference>
<sequence>MSSTVIILIVVLLVILVAFYAFAILMRKKTEDRILALEERKESLFDLPVQEEIDSVKKMHLVGQSQTIFREWNQKWLDLSSNSFADLEEHIFEAEQLNDSFHFFRARESVADSEAQIEMMEGDVEGIRQGVAQLVEQEKRNSNKIQESLDLYDNLRSDIADNADLYGTVITELEKHLANIETEFSQFVTLNSTGDPIEAAEVLETAEEHTIALRAITEQIPSFIKTIEKDVPKRLEELQEASDKFIAEDYILPENVNLKERMDDLQHHLEESSSLLEQFELDRVEAELDLIQERVEELYSIFEREYSARRNVEKRSSVLKEYIEHIRVNNKNLLLEIDHVTQAYILSGNEKGYVRGYQEHLESLDADVDEIIANIEAKAIPYSSLSRRVNSVVNALEDIEKNQIKISETLSGLRDEERAAQEIAERFDSELRTIKRYVEKCNLPGLPKDYLDLFFMTGDRVQNLFKELGRVRINIDTINHLVDVSTEDMHVLKEATTNLTDHAVLAEQLIQYANRYKASNEQVAQGISRALQLFENSRDYDGSFDEISKTLEIVEPGAASRISGVYFKNKPTPDYL</sequence>
<evidence type="ECO:0000256" key="2">
    <source>
        <dbReference type="ARBA" id="ARBA00022989"/>
    </source>
</evidence>
<keyword evidence="6" id="KW-1003">Cell membrane</keyword>
<feature type="transmembrane region" description="Helical" evidence="7">
    <location>
        <begin position="6"/>
        <end position="25"/>
    </location>
</feature>
<comment type="similarity">
    <text evidence="6">Belongs to the EzrA family.</text>
</comment>
<feature type="topological domain" description="Extracellular" evidence="6">
    <location>
        <begin position="1"/>
        <end position="7"/>
    </location>
</feature>
<evidence type="ECO:0000256" key="7">
    <source>
        <dbReference type="SAM" id="Phobius"/>
    </source>
</evidence>